<evidence type="ECO:0000256" key="8">
    <source>
        <dbReference type="ARBA" id="ARBA00023012"/>
    </source>
</evidence>
<dbReference type="GO" id="GO:0000155">
    <property type="term" value="F:phosphorelay sensor kinase activity"/>
    <property type="evidence" value="ECO:0007669"/>
    <property type="project" value="InterPro"/>
</dbReference>
<evidence type="ECO:0000259" key="10">
    <source>
        <dbReference type="Pfam" id="PF07730"/>
    </source>
</evidence>
<dbReference type="PANTHER" id="PTHR24421">
    <property type="entry name" value="NITRATE/NITRITE SENSOR PROTEIN NARX-RELATED"/>
    <property type="match status" value="1"/>
</dbReference>
<keyword evidence="9" id="KW-0472">Membrane</keyword>
<keyword evidence="3" id="KW-0597">Phosphoprotein</keyword>
<dbReference type="Pfam" id="PF07730">
    <property type="entry name" value="HisKA_3"/>
    <property type="match status" value="1"/>
</dbReference>
<keyword evidence="9" id="KW-1133">Transmembrane helix</keyword>
<evidence type="ECO:0000256" key="1">
    <source>
        <dbReference type="ARBA" id="ARBA00000085"/>
    </source>
</evidence>
<keyword evidence="6" id="KW-0418">Kinase</keyword>
<dbReference type="GO" id="GO:0016020">
    <property type="term" value="C:membrane"/>
    <property type="evidence" value="ECO:0007669"/>
    <property type="project" value="InterPro"/>
</dbReference>
<accession>A0A7J5BLW7</accession>
<name>A0A7J5BLW7_9MICO</name>
<evidence type="ECO:0000256" key="3">
    <source>
        <dbReference type="ARBA" id="ARBA00022553"/>
    </source>
</evidence>
<organism evidence="11 12">
    <name type="scientific">Pseudoclavibacter chungangensis</name>
    <dbReference type="NCBI Taxonomy" id="587635"/>
    <lineage>
        <taxon>Bacteria</taxon>
        <taxon>Bacillati</taxon>
        <taxon>Actinomycetota</taxon>
        <taxon>Actinomycetes</taxon>
        <taxon>Micrococcales</taxon>
        <taxon>Microbacteriaceae</taxon>
        <taxon>Pseudoclavibacter</taxon>
    </lineage>
</organism>
<evidence type="ECO:0000313" key="11">
    <source>
        <dbReference type="EMBL" id="KAB1651803.1"/>
    </source>
</evidence>
<feature type="transmembrane region" description="Helical" evidence="9">
    <location>
        <begin position="86"/>
        <end position="110"/>
    </location>
</feature>
<evidence type="ECO:0000256" key="6">
    <source>
        <dbReference type="ARBA" id="ARBA00022777"/>
    </source>
</evidence>
<feature type="transmembrane region" description="Helical" evidence="9">
    <location>
        <begin position="30"/>
        <end position="49"/>
    </location>
</feature>
<keyword evidence="8" id="KW-0902">Two-component regulatory system</keyword>
<dbReference type="Gene3D" id="1.20.5.1930">
    <property type="match status" value="1"/>
</dbReference>
<dbReference type="EC" id="2.7.13.3" evidence="2"/>
<dbReference type="AlphaFoldDB" id="A0A7J5BLW7"/>
<evidence type="ECO:0000256" key="9">
    <source>
        <dbReference type="SAM" id="Phobius"/>
    </source>
</evidence>
<dbReference type="PANTHER" id="PTHR24421:SF10">
    <property type="entry name" value="NITRATE_NITRITE SENSOR PROTEIN NARQ"/>
    <property type="match status" value="1"/>
</dbReference>
<dbReference type="EMBL" id="WBJZ01000042">
    <property type="protein sequence ID" value="KAB1651803.1"/>
    <property type="molecule type" value="Genomic_DNA"/>
</dbReference>
<feature type="transmembrane region" description="Helical" evidence="9">
    <location>
        <begin position="56"/>
        <end position="74"/>
    </location>
</feature>
<dbReference type="GO" id="GO:0005524">
    <property type="term" value="F:ATP binding"/>
    <property type="evidence" value="ECO:0007669"/>
    <property type="project" value="UniProtKB-KW"/>
</dbReference>
<keyword evidence="5" id="KW-0547">Nucleotide-binding</keyword>
<protein>
    <recommendedName>
        <fullName evidence="2">histidine kinase</fullName>
        <ecNumber evidence="2">2.7.13.3</ecNumber>
    </recommendedName>
</protein>
<feature type="domain" description="Signal transduction histidine kinase subgroup 3 dimerisation and phosphoacceptor" evidence="10">
    <location>
        <begin position="216"/>
        <end position="281"/>
    </location>
</feature>
<dbReference type="RefSeq" id="WP_158042189.1">
    <property type="nucleotide sequence ID" value="NZ_JACCFV010000001.1"/>
</dbReference>
<dbReference type="SUPFAM" id="SSF55874">
    <property type="entry name" value="ATPase domain of HSP90 chaperone/DNA topoisomerase II/histidine kinase"/>
    <property type="match status" value="1"/>
</dbReference>
<dbReference type="Proteomes" id="UP000467240">
    <property type="component" value="Unassembled WGS sequence"/>
</dbReference>
<dbReference type="InterPro" id="IPR050482">
    <property type="entry name" value="Sensor_HK_TwoCompSys"/>
</dbReference>
<evidence type="ECO:0000256" key="2">
    <source>
        <dbReference type="ARBA" id="ARBA00012438"/>
    </source>
</evidence>
<keyword evidence="12" id="KW-1185">Reference proteome</keyword>
<evidence type="ECO:0000313" key="12">
    <source>
        <dbReference type="Proteomes" id="UP000467240"/>
    </source>
</evidence>
<evidence type="ECO:0000256" key="5">
    <source>
        <dbReference type="ARBA" id="ARBA00022741"/>
    </source>
</evidence>
<feature type="transmembrane region" description="Helical" evidence="9">
    <location>
        <begin position="159"/>
        <end position="180"/>
    </location>
</feature>
<gene>
    <name evidence="11" type="ORF">F8O01_17530</name>
</gene>
<feature type="transmembrane region" description="Helical" evidence="9">
    <location>
        <begin position="122"/>
        <end position="139"/>
    </location>
</feature>
<comment type="catalytic activity">
    <reaction evidence="1">
        <text>ATP + protein L-histidine = ADP + protein N-phospho-L-histidine.</text>
        <dbReference type="EC" id="2.7.13.3"/>
    </reaction>
</comment>
<comment type="caution">
    <text evidence="11">The sequence shown here is derived from an EMBL/GenBank/DDBJ whole genome shotgun (WGS) entry which is preliminary data.</text>
</comment>
<keyword evidence="4" id="KW-0808">Transferase</keyword>
<dbReference type="GO" id="GO:0046983">
    <property type="term" value="F:protein dimerization activity"/>
    <property type="evidence" value="ECO:0007669"/>
    <property type="project" value="InterPro"/>
</dbReference>
<dbReference type="OrthoDB" id="227596at2"/>
<dbReference type="Gene3D" id="3.30.565.10">
    <property type="entry name" value="Histidine kinase-like ATPase, C-terminal domain"/>
    <property type="match status" value="1"/>
</dbReference>
<keyword evidence="7" id="KW-0067">ATP-binding</keyword>
<sequence length="422" mass="45151">MSRKGVVEGDAAARTHRSWRPGPRVLAKHLAVLGGYGLFVAIGVALSTCSDWSAPLAPLLLLAVAGALVIVARTSSPTFAVAGGLLLLPFSFWVGAGAETFVLAVVLFSVSIQCTLRDTWKWYLAALVALVVASCVFSWRLNGGGAPFLGTAPRTGEQALLNAANLLAIIGIPLLVLVLLGINLGSRRRYVAGLVERAEHLRRERDQQATIARADERERVAREMHDVIAHSLAVMIALADGADASIERQPEEAQKAIRGVGETGRRTLSEVRRLLSRVRSDEPGDPELDQSQVGIPDLSALVDEFRSAGLPVVFEVGGTIPSNPVYLFTVYRIVQESLTNVLRHGRGVRKVQVSVDFVPSGAAVIVEDLADVVKAPSESGRGLLGIRERAMFYDGEVVAGPRSGGGWRVEARLRFGDHGEIA</sequence>
<dbReference type="InterPro" id="IPR036890">
    <property type="entry name" value="HATPase_C_sf"/>
</dbReference>
<dbReference type="InterPro" id="IPR011712">
    <property type="entry name" value="Sig_transdc_His_kin_sub3_dim/P"/>
</dbReference>
<dbReference type="CDD" id="cd16917">
    <property type="entry name" value="HATPase_UhpB-NarQ-NarX-like"/>
    <property type="match status" value="1"/>
</dbReference>
<keyword evidence="9" id="KW-0812">Transmembrane</keyword>
<proteinExistence type="predicted"/>
<evidence type="ECO:0000256" key="7">
    <source>
        <dbReference type="ARBA" id="ARBA00022840"/>
    </source>
</evidence>
<evidence type="ECO:0000256" key="4">
    <source>
        <dbReference type="ARBA" id="ARBA00022679"/>
    </source>
</evidence>
<reference evidence="11 12" key="1">
    <citation type="submission" date="2019-09" db="EMBL/GenBank/DDBJ databases">
        <title>Phylogeny of genus Pseudoclavibacter and closely related genus.</title>
        <authorList>
            <person name="Li Y."/>
        </authorList>
    </citation>
    <scope>NUCLEOTIDE SEQUENCE [LARGE SCALE GENOMIC DNA]</scope>
    <source>
        <strain evidence="11 12">DSM 23821</strain>
    </source>
</reference>